<protein>
    <submittedName>
        <fullName evidence="2">HigB toxin protein</fullName>
    </submittedName>
</protein>
<dbReference type="KEGG" id="mpk:VL20_3023"/>
<dbReference type="SUPFAM" id="SSF143011">
    <property type="entry name" value="RelE-like"/>
    <property type="match status" value="1"/>
</dbReference>
<organism evidence="2 3">
    <name type="scientific">Microcystis panniformis FACHB-1757</name>
    <dbReference type="NCBI Taxonomy" id="1638788"/>
    <lineage>
        <taxon>Bacteria</taxon>
        <taxon>Bacillati</taxon>
        <taxon>Cyanobacteriota</taxon>
        <taxon>Cyanophyceae</taxon>
        <taxon>Oscillatoriophycideae</taxon>
        <taxon>Chroococcales</taxon>
        <taxon>Microcystaceae</taxon>
        <taxon>Microcystis</taxon>
    </lineage>
</organism>
<keyword evidence="1" id="KW-1277">Toxin-antitoxin system</keyword>
<dbReference type="NCBIfam" id="TIGR02385">
    <property type="entry name" value="RelE_StbE"/>
    <property type="match status" value="1"/>
</dbReference>
<proteinExistence type="predicted"/>
<dbReference type="EMBL" id="CP011339">
    <property type="protein sequence ID" value="AKV68051.1"/>
    <property type="molecule type" value="Genomic_DNA"/>
</dbReference>
<reference evidence="2 3" key="1">
    <citation type="journal article" date="2016" name="Stand. Genomic Sci.">
        <title>Complete genome sequence and genomic characterization of Microcystis panniformis FACHB 1757 by third-generation sequencing.</title>
        <authorList>
            <person name="Zhang J.Y."/>
            <person name="Guan R."/>
            <person name="Zhang H.J."/>
            <person name="Li H."/>
            <person name="Xiao P."/>
            <person name="Yu G.L."/>
            <person name="Du L."/>
            <person name="Cao D.M."/>
            <person name="Zhu B.C."/>
            <person name="Li R.H."/>
            <person name="Lu Z.H."/>
        </authorList>
    </citation>
    <scope>NUCLEOTIDE SEQUENCE [LARGE SCALE GENOMIC DNA]</scope>
    <source>
        <strain evidence="2 3">FACHB-1757</strain>
    </source>
</reference>
<sequence length="94" mass="11031">MINLVFSQSFKRAFKTRIKRQPDLKSKIEAKLRLLADDPYNPILRTHKLKGKLSGAWAFSVEYDCRIIFNFESNPETQEEEINLIDIGTHDEVY</sequence>
<dbReference type="PATRIC" id="fig|1638788.3.peg.3047"/>
<dbReference type="RefSeq" id="WP_052276670.1">
    <property type="nucleotide sequence ID" value="NZ_CP011339.1"/>
</dbReference>
<dbReference type="InterPro" id="IPR007712">
    <property type="entry name" value="RelE/ParE_toxin"/>
</dbReference>
<dbReference type="InterPro" id="IPR004386">
    <property type="entry name" value="Toxin_YafQ-like"/>
</dbReference>
<evidence type="ECO:0000313" key="2">
    <source>
        <dbReference type="EMBL" id="AKV68051.1"/>
    </source>
</evidence>
<gene>
    <name evidence="2" type="ORF">VL20_3023</name>
</gene>
<dbReference type="Pfam" id="PF15738">
    <property type="entry name" value="YafQ_toxin"/>
    <property type="match status" value="1"/>
</dbReference>
<name>A0A0K1S239_9CHRO</name>
<evidence type="ECO:0000256" key="1">
    <source>
        <dbReference type="ARBA" id="ARBA00022649"/>
    </source>
</evidence>
<dbReference type="AlphaFoldDB" id="A0A0K1S239"/>
<dbReference type="InterPro" id="IPR035093">
    <property type="entry name" value="RelE/ParE_toxin_dom_sf"/>
</dbReference>
<accession>A0A0K1S239</accession>
<keyword evidence="3" id="KW-1185">Reference proteome</keyword>
<dbReference type="Gene3D" id="3.30.2310.20">
    <property type="entry name" value="RelE-like"/>
    <property type="match status" value="1"/>
</dbReference>
<dbReference type="Proteomes" id="UP000068167">
    <property type="component" value="Chromosome"/>
</dbReference>
<evidence type="ECO:0000313" key="3">
    <source>
        <dbReference type="Proteomes" id="UP000068167"/>
    </source>
</evidence>